<dbReference type="Gene3D" id="3.30.1360.10">
    <property type="entry name" value="RNA polymerase, RBP11-like subunit"/>
    <property type="match status" value="1"/>
</dbReference>
<evidence type="ECO:0000256" key="2">
    <source>
        <dbReference type="ARBA" id="ARBA00022079"/>
    </source>
</evidence>
<dbReference type="SUPFAM" id="SSF55257">
    <property type="entry name" value="RBP11-like subunits of RNA polymerase"/>
    <property type="match status" value="1"/>
</dbReference>
<dbReference type="InterPro" id="IPR005055">
    <property type="entry name" value="A10/PebIII"/>
</dbReference>
<dbReference type="PANTHER" id="PTHR13946:SF28">
    <property type="entry name" value="DNA-DIRECTED RNA POLYMERASES I AND III SUBUNIT RPAC2"/>
    <property type="match status" value="1"/>
</dbReference>
<dbReference type="InterPro" id="IPR009025">
    <property type="entry name" value="RBP11-like_dimer"/>
</dbReference>
<dbReference type="GO" id="GO:0005634">
    <property type="term" value="C:nucleus"/>
    <property type="evidence" value="ECO:0007669"/>
    <property type="project" value="UniProtKB-SubCell"/>
</dbReference>
<sequence length="163" mass="18678">MDVDNVLKNTKLVKRYLDCLLDRGRCEKNGKDWKVQPVYSSGSSAISFNFLKISEFAMENRRLAVAREEEQDDRMKTFIFKGEGHTLGNAIRTIILKNPDVIFCGYTIPHPSENKLHLRIETKSISAVDALREGLEQLQNLSDHILKTFETAVVDYKSNQMEV</sequence>
<dbReference type="FunFam" id="3.30.1360.10:FF:000006">
    <property type="entry name" value="DNA-directed RNA polymerases I and III subunit RPAC2"/>
    <property type="match status" value="1"/>
</dbReference>
<accession>A0A4Y7MVH2</accession>
<dbReference type="SUPFAM" id="SSF100910">
    <property type="entry name" value="Chemosensory protein Csp2"/>
    <property type="match status" value="1"/>
</dbReference>
<evidence type="ECO:0000313" key="9">
    <source>
        <dbReference type="EMBL" id="SVE84658.1"/>
    </source>
</evidence>
<evidence type="ECO:0000256" key="1">
    <source>
        <dbReference type="ARBA" id="ARBA00004123"/>
    </source>
</evidence>
<reference evidence="9" key="1">
    <citation type="submission" date="2018-08" db="EMBL/GenBank/DDBJ databases">
        <authorList>
            <person name="Cornetti L."/>
        </authorList>
    </citation>
    <scope>NUCLEOTIDE SEQUENCE</scope>
    <source>
        <strain evidence="9">PA42</strain>
    </source>
</reference>
<keyword evidence="3" id="KW-0240">DNA-directed RNA polymerase</keyword>
<dbReference type="InterPro" id="IPR036603">
    <property type="entry name" value="RBP11-like"/>
</dbReference>
<comment type="subcellular location">
    <subcellularLocation>
        <location evidence="1">Nucleus</location>
    </subcellularLocation>
</comment>
<dbReference type="PANTHER" id="PTHR13946">
    <property type="entry name" value="DNA-DIRECTED RNA POLYMERASE I,II,III"/>
    <property type="match status" value="1"/>
</dbReference>
<dbReference type="PROSITE" id="PS01154">
    <property type="entry name" value="RNA_POL_L_13KD"/>
    <property type="match status" value="1"/>
</dbReference>
<dbReference type="OrthoDB" id="510325at2759"/>
<dbReference type="InterPro" id="IPR033898">
    <property type="entry name" value="RNAP_AC19"/>
</dbReference>
<proteinExistence type="evidence at transcript level"/>
<evidence type="ECO:0000256" key="4">
    <source>
        <dbReference type="ARBA" id="ARBA00023163"/>
    </source>
</evidence>
<keyword evidence="4" id="KW-0804">Transcription</keyword>
<keyword evidence="5" id="KW-0539">Nucleus</keyword>
<evidence type="ECO:0000259" key="8">
    <source>
        <dbReference type="Pfam" id="PF13656"/>
    </source>
</evidence>
<gene>
    <name evidence="9" type="primary">EOG090X0LBP</name>
</gene>
<name>A0A4Y7MVH2_DAPPU</name>
<evidence type="ECO:0000256" key="7">
    <source>
        <dbReference type="ARBA" id="ARBA00031757"/>
    </source>
</evidence>
<dbReference type="CDD" id="cd07029">
    <property type="entry name" value="RNAP_I_III_AC19"/>
    <property type="match status" value="1"/>
</dbReference>
<evidence type="ECO:0000256" key="6">
    <source>
        <dbReference type="ARBA" id="ARBA00025751"/>
    </source>
</evidence>
<dbReference type="GO" id="GO:0000428">
    <property type="term" value="C:DNA-directed RNA polymerase complex"/>
    <property type="evidence" value="ECO:0007669"/>
    <property type="project" value="UniProtKB-KW"/>
</dbReference>
<dbReference type="HAMAP" id="MF_00261">
    <property type="entry name" value="RNApol_arch_Rpo11"/>
    <property type="match status" value="1"/>
</dbReference>
<evidence type="ECO:0000256" key="3">
    <source>
        <dbReference type="ARBA" id="ARBA00022478"/>
    </source>
</evidence>
<dbReference type="Gene3D" id="1.10.2080.10">
    <property type="entry name" value="Insect odorant-binding protein A10/Ejaculatory bulb-specific protein 3"/>
    <property type="match status" value="1"/>
</dbReference>
<dbReference type="EMBL" id="LR015039">
    <property type="protein sequence ID" value="SVE84658.1"/>
    <property type="molecule type" value="mRNA"/>
</dbReference>
<dbReference type="InterPro" id="IPR008193">
    <property type="entry name" value="RNA_pol_Rpb11_13-16kDa_CS"/>
</dbReference>
<dbReference type="GO" id="GO:0003677">
    <property type="term" value="F:DNA binding"/>
    <property type="evidence" value="ECO:0007669"/>
    <property type="project" value="InterPro"/>
</dbReference>
<organism evidence="9">
    <name type="scientific">Daphnia pulex</name>
    <name type="common">Water flea</name>
    <dbReference type="NCBI Taxonomy" id="6669"/>
    <lineage>
        <taxon>Eukaryota</taxon>
        <taxon>Metazoa</taxon>
        <taxon>Ecdysozoa</taxon>
        <taxon>Arthropoda</taxon>
        <taxon>Crustacea</taxon>
        <taxon>Branchiopoda</taxon>
        <taxon>Diplostraca</taxon>
        <taxon>Cladocera</taxon>
        <taxon>Anomopoda</taxon>
        <taxon>Daphniidae</taxon>
        <taxon>Daphnia</taxon>
    </lineage>
</organism>
<comment type="similarity">
    <text evidence="6">Belongs to the archaeal Rpo11/eukaryotic RPB11/RPC19 RNA polymerase subunit family.</text>
</comment>
<dbReference type="GO" id="GO:0046983">
    <property type="term" value="F:protein dimerization activity"/>
    <property type="evidence" value="ECO:0007669"/>
    <property type="project" value="InterPro"/>
</dbReference>
<protein>
    <recommendedName>
        <fullName evidence="2">DNA-directed RNA polymerases I and III subunit RPAC2</fullName>
    </recommendedName>
    <alternativeName>
        <fullName evidence="7">DNA-directed RNA polymerase I subunit D</fullName>
    </alternativeName>
</protein>
<dbReference type="Pfam" id="PF13656">
    <property type="entry name" value="RNA_pol_L_2"/>
    <property type="match status" value="1"/>
</dbReference>
<feature type="domain" description="DNA-directed RNA polymerase RBP11-like dimerisation" evidence="8">
    <location>
        <begin position="77"/>
        <end position="147"/>
    </location>
</feature>
<dbReference type="InterPro" id="IPR036682">
    <property type="entry name" value="OS_D_A10/PebIII_sf"/>
</dbReference>
<dbReference type="GO" id="GO:0006351">
    <property type="term" value="P:DNA-templated transcription"/>
    <property type="evidence" value="ECO:0007669"/>
    <property type="project" value="InterPro"/>
</dbReference>
<dbReference type="AlphaFoldDB" id="A0A4Y7MVH2"/>
<dbReference type="GO" id="GO:0003899">
    <property type="term" value="F:DNA-directed RNA polymerase activity"/>
    <property type="evidence" value="ECO:0007669"/>
    <property type="project" value="InterPro"/>
</dbReference>
<evidence type="ECO:0000256" key="5">
    <source>
        <dbReference type="ARBA" id="ARBA00023242"/>
    </source>
</evidence>
<dbReference type="Pfam" id="PF03392">
    <property type="entry name" value="OS-D"/>
    <property type="match status" value="1"/>
</dbReference>
<dbReference type="InterPro" id="IPR022905">
    <property type="entry name" value="Rpo11-like"/>
</dbReference>